<gene>
    <name evidence="2" type="ORF">PXEA_LOCUS11672</name>
</gene>
<dbReference type="SMART" id="SM00228">
    <property type="entry name" value="PDZ"/>
    <property type="match status" value="1"/>
</dbReference>
<evidence type="ECO:0000313" key="3">
    <source>
        <dbReference type="Proteomes" id="UP000784294"/>
    </source>
</evidence>
<feature type="domain" description="PDZ" evidence="1">
    <location>
        <begin position="32"/>
        <end position="105"/>
    </location>
</feature>
<dbReference type="CDD" id="cd00136">
    <property type="entry name" value="PDZ_canonical"/>
    <property type="match status" value="1"/>
</dbReference>
<dbReference type="InterPro" id="IPR036034">
    <property type="entry name" value="PDZ_sf"/>
</dbReference>
<dbReference type="InterPro" id="IPR001478">
    <property type="entry name" value="PDZ"/>
</dbReference>
<proteinExistence type="predicted"/>
<dbReference type="Gene3D" id="2.30.42.10">
    <property type="match status" value="1"/>
</dbReference>
<dbReference type="OrthoDB" id="438726at2759"/>
<accession>A0A448WRC0</accession>
<keyword evidence="3" id="KW-1185">Reference proteome</keyword>
<evidence type="ECO:0000313" key="2">
    <source>
        <dbReference type="EMBL" id="VEL18232.1"/>
    </source>
</evidence>
<dbReference type="PROSITE" id="PS50106">
    <property type="entry name" value="PDZ"/>
    <property type="match status" value="1"/>
</dbReference>
<dbReference type="AlphaFoldDB" id="A0A448WRC0"/>
<dbReference type="Pfam" id="PF00595">
    <property type="entry name" value="PDZ"/>
    <property type="match status" value="1"/>
</dbReference>
<name>A0A448WRC0_9PLAT</name>
<protein>
    <recommendedName>
        <fullName evidence="1">PDZ domain-containing protein</fullName>
    </recommendedName>
</protein>
<reference evidence="2" key="1">
    <citation type="submission" date="2018-11" db="EMBL/GenBank/DDBJ databases">
        <authorList>
            <consortium name="Pathogen Informatics"/>
        </authorList>
    </citation>
    <scope>NUCLEOTIDE SEQUENCE</scope>
</reference>
<evidence type="ECO:0000259" key="1">
    <source>
        <dbReference type="PROSITE" id="PS50106"/>
    </source>
</evidence>
<sequence length="245" mass="26976">MHYLGEPESLQRALQARYSRANSPGDELVAFRIPIGQTTESGEIRNTEDSLGIRLVGHRRLSFHATFVAGLRDGSIAAKIGQLRPGDEIVQVNDICLLNMLHLNAKLEIAKQLSKIRQQAALRKCPPIRTQTGTMCITKPDNEFGADESLVLVVRRNPANPSLMAMPSVLDPTHLILPSASITSTQLGPSAAHTQEHAPLPKPIRLPVATSDLLDRKADSELTEVHVFHRLPYLILVTGFEPLIW</sequence>
<dbReference type="SUPFAM" id="SSF50156">
    <property type="entry name" value="PDZ domain-like"/>
    <property type="match status" value="1"/>
</dbReference>
<dbReference type="EMBL" id="CAAALY010036089">
    <property type="protein sequence ID" value="VEL18232.1"/>
    <property type="molecule type" value="Genomic_DNA"/>
</dbReference>
<comment type="caution">
    <text evidence="2">The sequence shown here is derived from an EMBL/GenBank/DDBJ whole genome shotgun (WGS) entry which is preliminary data.</text>
</comment>
<organism evidence="2 3">
    <name type="scientific">Protopolystoma xenopodis</name>
    <dbReference type="NCBI Taxonomy" id="117903"/>
    <lineage>
        <taxon>Eukaryota</taxon>
        <taxon>Metazoa</taxon>
        <taxon>Spiralia</taxon>
        <taxon>Lophotrochozoa</taxon>
        <taxon>Platyhelminthes</taxon>
        <taxon>Monogenea</taxon>
        <taxon>Polyopisthocotylea</taxon>
        <taxon>Polystomatidea</taxon>
        <taxon>Polystomatidae</taxon>
        <taxon>Protopolystoma</taxon>
    </lineage>
</organism>
<dbReference type="Proteomes" id="UP000784294">
    <property type="component" value="Unassembled WGS sequence"/>
</dbReference>